<organism evidence="2">
    <name type="scientific">Picea sitchensis</name>
    <name type="common">Sitka spruce</name>
    <name type="synonym">Pinus sitchensis</name>
    <dbReference type="NCBI Taxonomy" id="3332"/>
    <lineage>
        <taxon>Eukaryota</taxon>
        <taxon>Viridiplantae</taxon>
        <taxon>Streptophyta</taxon>
        <taxon>Embryophyta</taxon>
        <taxon>Tracheophyta</taxon>
        <taxon>Spermatophyta</taxon>
        <taxon>Pinopsida</taxon>
        <taxon>Pinidae</taxon>
        <taxon>Conifers I</taxon>
        <taxon>Pinales</taxon>
        <taxon>Pinaceae</taxon>
        <taxon>Picea</taxon>
    </lineage>
</organism>
<dbReference type="PANTHER" id="PTHR36713:SF1">
    <property type="entry name" value="OS09G0344700 PROTEIN"/>
    <property type="match status" value="1"/>
</dbReference>
<dbReference type="AlphaFoldDB" id="A9P0A8"/>
<protein>
    <submittedName>
        <fullName evidence="2">Uncharacterized protein</fullName>
    </submittedName>
</protein>
<dbReference type="EMBL" id="EF087063">
    <property type="protein sequence ID" value="ABK26319.1"/>
    <property type="molecule type" value="mRNA"/>
</dbReference>
<dbReference type="PANTHER" id="PTHR36713">
    <property type="entry name" value="OS09G0344700 PROTEIN"/>
    <property type="match status" value="1"/>
</dbReference>
<feature type="region of interest" description="Disordered" evidence="1">
    <location>
        <begin position="166"/>
        <end position="193"/>
    </location>
</feature>
<accession>A9P0A8</accession>
<reference evidence="2" key="1">
    <citation type="journal article" date="2008" name="BMC Genomics">
        <title>A conifer genomics resource of 200,000 spruce (Picea spp.) ESTs and 6,464 high-quality, sequence-finished full-length cDNAs for Sitka spruce (Picea sitchensis).</title>
        <authorList>
            <person name="Ralph S.G."/>
            <person name="Chun H.J."/>
            <person name="Kolosova N."/>
            <person name="Cooper D."/>
            <person name="Oddy C."/>
            <person name="Ritland C.E."/>
            <person name="Kirkpatrick R."/>
            <person name="Moore R."/>
            <person name="Barber S."/>
            <person name="Holt R.A."/>
            <person name="Jones S.J."/>
            <person name="Marra M.A."/>
            <person name="Douglas C.J."/>
            <person name="Ritland K."/>
            <person name="Bohlmann J."/>
        </authorList>
    </citation>
    <scope>NUCLEOTIDE SEQUENCE</scope>
    <source>
        <tissue evidence="2">Green portion of the leader tissue</tissue>
    </source>
</reference>
<sequence>MTDVQTISCTISCNLKFLFGVSMEMEAELSGINDGSNNIITSIIPPRLEDAGLEDCALSAEGIKEAFLRAAEAMKSKASNVFHDGECIEDTGSSNGEWTDSLEENSRIPNEADESQSCVGSRVGGLVEEGTDKLVDLGSNEVQDEVIDAQLSVKHPGEDGACVQGLEGMEEDKDRADHGEEEGPTPALAETYV</sequence>
<evidence type="ECO:0000256" key="1">
    <source>
        <dbReference type="SAM" id="MobiDB-lite"/>
    </source>
</evidence>
<evidence type="ECO:0000313" key="2">
    <source>
        <dbReference type="EMBL" id="ABK26319.1"/>
    </source>
</evidence>
<proteinExistence type="evidence at transcript level"/>
<feature type="region of interest" description="Disordered" evidence="1">
    <location>
        <begin position="89"/>
        <end position="120"/>
    </location>
</feature>
<name>A9P0A8_PICSI</name>